<dbReference type="InterPro" id="IPR043519">
    <property type="entry name" value="NT_sf"/>
</dbReference>
<dbReference type="EMBL" id="VOLQ01000047">
    <property type="protein sequence ID" value="TWX63289.1"/>
    <property type="molecule type" value="Genomic_DNA"/>
</dbReference>
<dbReference type="Gene3D" id="3.30.460.10">
    <property type="entry name" value="Beta Polymerase, domain 2"/>
    <property type="match status" value="1"/>
</dbReference>
<evidence type="ECO:0000313" key="3">
    <source>
        <dbReference type="Proteomes" id="UP000321525"/>
    </source>
</evidence>
<dbReference type="InterPro" id="IPR007344">
    <property type="entry name" value="GrpB/CoaE"/>
</dbReference>
<keyword evidence="3" id="KW-1185">Reference proteome</keyword>
<accession>A0A5C6Q383</accession>
<dbReference type="Pfam" id="PF04229">
    <property type="entry name" value="GrpB"/>
    <property type="match status" value="1"/>
</dbReference>
<evidence type="ECO:0000313" key="4">
    <source>
        <dbReference type="Proteomes" id="UP000321917"/>
    </source>
</evidence>
<dbReference type="EMBL" id="VOLR01000035">
    <property type="protein sequence ID" value="TWX54509.1"/>
    <property type="molecule type" value="Genomic_DNA"/>
</dbReference>
<dbReference type="Proteomes" id="UP000321525">
    <property type="component" value="Unassembled WGS sequence"/>
</dbReference>
<comment type="caution">
    <text evidence="2">The sequence shown here is derived from an EMBL/GenBank/DDBJ whole genome shotgun (WGS) entry which is preliminary data.</text>
</comment>
<evidence type="ECO:0000313" key="1">
    <source>
        <dbReference type="EMBL" id="TWX54509.1"/>
    </source>
</evidence>
<dbReference type="PANTHER" id="PTHR34822">
    <property type="entry name" value="GRPB DOMAIN PROTEIN (AFU_ORTHOLOGUE AFUA_1G01530)"/>
    <property type="match status" value="1"/>
</dbReference>
<protein>
    <submittedName>
        <fullName evidence="2">GrpB family protein</fullName>
    </submittedName>
</protein>
<gene>
    <name evidence="1" type="ORF">ESZ26_17720</name>
    <name evidence="2" type="ORF">ESZ27_17305</name>
</gene>
<sequence length="171" mass="19630">MSQASIVLKAYNSSWADKFAAEKKVLISVAGDWLYGSVEHVGSTAVPGMIAKPIIDIMFGVKSLALAEPAIMALTQNGYKYWPYKSDVMHWFCKPSDEFRTHHLHLVPFESPIWNERLKFRDLLRSNPIIAEGYANLKQELAIVYKEDRDEYTNKKWPYIQQVLYGNKLTS</sequence>
<reference evidence="2 4" key="1">
    <citation type="submission" date="2019-07" db="EMBL/GenBank/DDBJ databases">
        <title>Genomes of sea-ice associated Colwellia species.</title>
        <authorList>
            <person name="Bowman J.P."/>
        </authorList>
    </citation>
    <scope>NUCLEOTIDE SEQUENCE [LARGE SCALE GENOMIC DNA]</scope>
    <source>
        <strain evidence="1 3">ACAM 607</strain>
        <strain evidence="2 4">IC036</strain>
    </source>
</reference>
<evidence type="ECO:0000313" key="2">
    <source>
        <dbReference type="EMBL" id="TWX63289.1"/>
    </source>
</evidence>
<dbReference type="PANTHER" id="PTHR34822:SF1">
    <property type="entry name" value="GRPB FAMILY PROTEIN"/>
    <property type="match status" value="1"/>
</dbReference>
<proteinExistence type="predicted"/>
<dbReference type="SUPFAM" id="SSF81301">
    <property type="entry name" value="Nucleotidyltransferase"/>
    <property type="match status" value="1"/>
</dbReference>
<dbReference type="OrthoDB" id="9799092at2"/>
<organism evidence="2 4">
    <name type="scientific">Colwellia hornerae</name>
    <dbReference type="NCBI Taxonomy" id="89402"/>
    <lineage>
        <taxon>Bacteria</taxon>
        <taxon>Pseudomonadati</taxon>
        <taxon>Pseudomonadota</taxon>
        <taxon>Gammaproteobacteria</taxon>
        <taxon>Alteromonadales</taxon>
        <taxon>Colwelliaceae</taxon>
        <taxon>Colwellia</taxon>
    </lineage>
</organism>
<dbReference type="AlphaFoldDB" id="A0A5C6Q383"/>
<dbReference type="RefSeq" id="WP_146800951.1">
    <property type="nucleotide sequence ID" value="NZ_VOLP01000034.1"/>
</dbReference>
<dbReference type="Proteomes" id="UP000321917">
    <property type="component" value="Unassembled WGS sequence"/>
</dbReference>
<name>A0A5C6Q383_9GAMM</name>